<feature type="region of interest" description="Disordered" evidence="1">
    <location>
        <begin position="1"/>
        <end position="22"/>
    </location>
</feature>
<sequence length="70" mass="7970">MRVETGHEKTPPNLGRDSAASACAATDNHHDVRVLHVVVGELKRHVVHLNGLEMQSMYFRRRRTQLIITL</sequence>
<reference evidence="2 3" key="1">
    <citation type="submission" date="2019-02" db="EMBL/GenBank/DDBJ databases">
        <title>Deep-cultivation of Planctomycetes and their phenomic and genomic characterization uncovers novel biology.</title>
        <authorList>
            <person name="Wiegand S."/>
            <person name="Jogler M."/>
            <person name="Boedeker C."/>
            <person name="Pinto D."/>
            <person name="Vollmers J."/>
            <person name="Rivas-Marin E."/>
            <person name="Kohn T."/>
            <person name="Peeters S.H."/>
            <person name="Heuer A."/>
            <person name="Rast P."/>
            <person name="Oberbeckmann S."/>
            <person name="Bunk B."/>
            <person name="Jeske O."/>
            <person name="Meyerdierks A."/>
            <person name="Storesund J.E."/>
            <person name="Kallscheuer N."/>
            <person name="Luecker S."/>
            <person name="Lage O.M."/>
            <person name="Pohl T."/>
            <person name="Merkel B.J."/>
            <person name="Hornburger P."/>
            <person name="Mueller R.-W."/>
            <person name="Bruemmer F."/>
            <person name="Labrenz M."/>
            <person name="Spormann A.M."/>
            <person name="Op den Camp H."/>
            <person name="Overmann J."/>
            <person name="Amann R."/>
            <person name="Jetten M.S.M."/>
            <person name="Mascher T."/>
            <person name="Medema M.H."/>
            <person name="Devos D.P."/>
            <person name="Kaster A.-K."/>
            <person name="Ovreas L."/>
            <person name="Rohde M."/>
            <person name="Galperin M.Y."/>
            <person name="Jogler C."/>
        </authorList>
    </citation>
    <scope>NUCLEOTIDE SEQUENCE [LARGE SCALE GENOMIC DNA]</scope>
    <source>
        <strain evidence="2 3">K23_9</strain>
    </source>
</reference>
<feature type="compositionally biased region" description="Basic and acidic residues" evidence="1">
    <location>
        <begin position="1"/>
        <end position="10"/>
    </location>
</feature>
<proteinExistence type="predicted"/>
<dbReference type="AlphaFoldDB" id="A0A517NSG0"/>
<organism evidence="2 3">
    <name type="scientific">Stieleria marina</name>
    <dbReference type="NCBI Taxonomy" id="1930275"/>
    <lineage>
        <taxon>Bacteria</taxon>
        <taxon>Pseudomonadati</taxon>
        <taxon>Planctomycetota</taxon>
        <taxon>Planctomycetia</taxon>
        <taxon>Pirellulales</taxon>
        <taxon>Pirellulaceae</taxon>
        <taxon>Stieleria</taxon>
    </lineage>
</organism>
<evidence type="ECO:0000313" key="3">
    <source>
        <dbReference type="Proteomes" id="UP000319817"/>
    </source>
</evidence>
<name>A0A517NSG0_9BACT</name>
<keyword evidence="3" id="KW-1185">Reference proteome</keyword>
<evidence type="ECO:0000256" key="1">
    <source>
        <dbReference type="SAM" id="MobiDB-lite"/>
    </source>
</evidence>
<protein>
    <submittedName>
        <fullName evidence="2">Uncharacterized protein</fullName>
    </submittedName>
</protein>
<gene>
    <name evidence="2" type="ORF">K239x_20150</name>
</gene>
<dbReference type="Proteomes" id="UP000319817">
    <property type="component" value="Chromosome"/>
</dbReference>
<accession>A0A517NSG0</accession>
<evidence type="ECO:0000313" key="2">
    <source>
        <dbReference type="EMBL" id="QDT10061.1"/>
    </source>
</evidence>
<dbReference type="EMBL" id="CP036526">
    <property type="protein sequence ID" value="QDT10061.1"/>
    <property type="molecule type" value="Genomic_DNA"/>
</dbReference>